<dbReference type="NCBIfam" id="TIGR00644">
    <property type="entry name" value="recJ"/>
    <property type="match status" value="1"/>
</dbReference>
<dbReference type="KEGG" id="aaco:K1I37_16025"/>
<evidence type="ECO:0000256" key="2">
    <source>
        <dbReference type="ARBA" id="ARBA00019841"/>
    </source>
</evidence>
<dbReference type="EMBL" id="CP080467">
    <property type="protein sequence ID" value="UNO48171.1"/>
    <property type="molecule type" value="Genomic_DNA"/>
</dbReference>
<dbReference type="PANTHER" id="PTHR30255:SF2">
    <property type="entry name" value="SINGLE-STRANDED-DNA-SPECIFIC EXONUCLEASE RECJ"/>
    <property type="match status" value="1"/>
</dbReference>
<feature type="domain" description="DDH" evidence="6">
    <location>
        <begin position="81"/>
        <end position="226"/>
    </location>
</feature>
<sequence>MSTQTPLWLTAGVPEDLAMAIAKALDVPRRVARWLVARSIKTPEEARRFLYAREQYSDPFDFKEMRQAVERIQTALAGGEHIVIVGDYDVDGVTASAILASELEAQGANWTCLIPERVADGYGLSEGLVERAAEQGACLIITVDNGIRAHEAIELALDLGIDVIVTDHHEPDDKTPLPMCSAVVHWSRHERPNDSIVLSGAGVAWKLCQAIEQVSRPKAKPSDHADWLLGLASLGAISDIMPMRGENRRLIREGLAALSLCRRPGWLALCEKARVNLDELTATGVAWRIAPRMNAAGRMASAMVAFDLLLSHNRTEAAELADALEQLNTTRKKVTESAVEEAKAQVEAHSPGGRPSGIVVAGPWPLGVVGIVAAKLVDHYNCPAIVLADAGEPVLRGSGRAPSGFSLHDALEACSSLLHHFGGHDAAVGCGVSRTQVEAFREAFAAVVEAAPHANGDSEDMVADDFLPLEEVTLETLEWTSRFAPHGPENDPLRFFIGPAIVKSVASLGDGSHLRLRLQEGKSEADVVWFQAPDGAKSDIASGDLVAVVVELEENVWRGNRRIQLRAVQGWRLKDPVLRDVFAVFYRHLLKARVVSRDVFATLVPGQTEAKVEVILSTFVELGFAECHNGTYHVVEAAGPRDLREALSYQAHLRTHFVPFL</sequence>
<dbReference type="InterPro" id="IPR041122">
    <property type="entry name" value="RecJ_OB"/>
</dbReference>
<evidence type="ECO:0000259" key="8">
    <source>
        <dbReference type="Pfam" id="PF17768"/>
    </source>
</evidence>
<comment type="similarity">
    <text evidence="1">Belongs to the RecJ family.</text>
</comment>
<dbReference type="eggNOG" id="COG0608">
    <property type="taxonomic scope" value="Bacteria"/>
</dbReference>
<evidence type="ECO:0000256" key="3">
    <source>
        <dbReference type="ARBA" id="ARBA00022722"/>
    </source>
</evidence>
<dbReference type="InterPro" id="IPR051673">
    <property type="entry name" value="SSDNA_exonuclease_RecJ"/>
</dbReference>
<dbReference type="GO" id="GO:0006310">
    <property type="term" value="P:DNA recombination"/>
    <property type="evidence" value="ECO:0007669"/>
    <property type="project" value="InterPro"/>
</dbReference>
<accession>T0DN44</accession>
<dbReference type="OrthoDB" id="9809852at2"/>
<feature type="domain" description="DHHA1" evidence="7">
    <location>
        <begin position="364"/>
        <end position="449"/>
    </location>
</feature>
<evidence type="ECO:0000313" key="9">
    <source>
        <dbReference type="EMBL" id="UNO48171.1"/>
    </source>
</evidence>
<dbReference type="InterPro" id="IPR003156">
    <property type="entry name" value="DHHA1_dom"/>
</dbReference>
<keyword evidence="3" id="KW-0540">Nuclease</keyword>
<dbReference type="Pfam" id="PF01368">
    <property type="entry name" value="DHH"/>
    <property type="match status" value="1"/>
</dbReference>
<dbReference type="Gene3D" id="3.10.310.30">
    <property type="match status" value="1"/>
</dbReference>
<dbReference type="PANTHER" id="PTHR30255">
    <property type="entry name" value="SINGLE-STRANDED-DNA-SPECIFIC EXONUCLEASE RECJ"/>
    <property type="match status" value="1"/>
</dbReference>
<accession>A0A9E7CXN4</accession>
<evidence type="ECO:0000313" key="10">
    <source>
        <dbReference type="Proteomes" id="UP000829401"/>
    </source>
</evidence>
<dbReference type="InterPro" id="IPR001667">
    <property type="entry name" value="DDH_dom"/>
</dbReference>
<organism evidence="9 10">
    <name type="scientific">Alicyclobacillus acidoterrestris (strain ATCC 49025 / DSM 3922 / CIP 106132 / NCIMB 13137 / GD3B)</name>
    <dbReference type="NCBI Taxonomy" id="1356854"/>
    <lineage>
        <taxon>Bacteria</taxon>
        <taxon>Bacillati</taxon>
        <taxon>Bacillota</taxon>
        <taxon>Bacilli</taxon>
        <taxon>Bacillales</taxon>
        <taxon>Alicyclobacillaceae</taxon>
        <taxon>Alicyclobacillus</taxon>
    </lineage>
</organism>
<dbReference type="InterPro" id="IPR004610">
    <property type="entry name" value="RecJ"/>
</dbReference>
<dbReference type="GO" id="GO:0006281">
    <property type="term" value="P:DNA repair"/>
    <property type="evidence" value="ECO:0007669"/>
    <property type="project" value="InterPro"/>
</dbReference>
<proteinExistence type="inferred from homology"/>
<dbReference type="AlphaFoldDB" id="T0DN44"/>
<dbReference type="STRING" id="1356854.N007_02320"/>
<dbReference type="InterPro" id="IPR038763">
    <property type="entry name" value="DHH_sf"/>
</dbReference>
<dbReference type="Proteomes" id="UP000829401">
    <property type="component" value="Chromosome"/>
</dbReference>
<protein>
    <recommendedName>
        <fullName evidence="2">Single-stranded-DNA-specific exonuclease RecJ</fullName>
    </recommendedName>
</protein>
<name>T0DN44_ALIAG</name>
<evidence type="ECO:0000256" key="5">
    <source>
        <dbReference type="ARBA" id="ARBA00022839"/>
    </source>
</evidence>
<dbReference type="SUPFAM" id="SSF64182">
    <property type="entry name" value="DHH phosphoesterases"/>
    <property type="match status" value="1"/>
</dbReference>
<keyword evidence="10" id="KW-1185">Reference proteome</keyword>
<evidence type="ECO:0000259" key="7">
    <source>
        <dbReference type="Pfam" id="PF02272"/>
    </source>
</evidence>
<gene>
    <name evidence="9" type="primary">recJ</name>
    <name evidence="9" type="ORF">K1I37_16025</name>
</gene>
<dbReference type="GO" id="GO:0008409">
    <property type="term" value="F:5'-3' exonuclease activity"/>
    <property type="evidence" value="ECO:0007669"/>
    <property type="project" value="InterPro"/>
</dbReference>
<dbReference type="GO" id="GO:0003676">
    <property type="term" value="F:nucleic acid binding"/>
    <property type="evidence" value="ECO:0007669"/>
    <property type="project" value="InterPro"/>
</dbReference>
<evidence type="ECO:0000256" key="4">
    <source>
        <dbReference type="ARBA" id="ARBA00022801"/>
    </source>
</evidence>
<dbReference type="RefSeq" id="WP_021295054.1">
    <property type="nucleotide sequence ID" value="NZ_AURB01000035.1"/>
</dbReference>
<evidence type="ECO:0000259" key="6">
    <source>
        <dbReference type="Pfam" id="PF01368"/>
    </source>
</evidence>
<dbReference type="Pfam" id="PF02272">
    <property type="entry name" value="DHHA1"/>
    <property type="match status" value="1"/>
</dbReference>
<keyword evidence="5 9" id="KW-0269">Exonuclease</keyword>
<reference evidence="10" key="1">
    <citation type="journal article" date="2022" name="G3 (Bethesda)">
        <title>Unveiling the complete genome sequence of Alicyclobacillus acidoterrestris DSM 3922T, a taint-producing strain.</title>
        <authorList>
            <person name="Leonardo I.C."/>
            <person name="Barreto Crespo M.T."/>
            <person name="Gaspar F.B."/>
        </authorList>
    </citation>
    <scope>NUCLEOTIDE SEQUENCE [LARGE SCALE GENOMIC DNA]</scope>
    <source>
        <strain evidence="10">DSM 3922</strain>
    </source>
</reference>
<dbReference type="Gene3D" id="3.90.1640.30">
    <property type="match status" value="1"/>
</dbReference>
<evidence type="ECO:0000256" key="1">
    <source>
        <dbReference type="ARBA" id="ARBA00005915"/>
    </source>
</evidence>
<feature type="domain" description="RecJ OB" evidence="8">
    <location>
        <begin position="464"/>
        <end position="567"/>
    </location>
</feature>
<keyword evidence="4" id="KW-0378">Hydrolase</keyword>
<dbReference type="Pfam" id="PF17768">
    <property type="entry name" value="RecJ_OB"/>
    <property type="match status" value="1"/>
</dbReference>